<proteinExistence type="predicted"/>
<accession>A0A5K4FA26</accession>
<dbReference type="AlphaFoldDB" id="A0A5K4FA26"/>
<reference evidence="2" key="1">
    <citation type="journal article" date="2012" name="PLoS Negl. Trop. Dis.">
        <title>A systematically improved high quality genome and transcriptome of the human blood fluke Schistosoma mansoni.</title>
        <authorList>
            <person name="Protasio A.V."/>
            <person name="Tsai I.J."/>
            <person name="Babbage A."/>
            <person name="Nichol S."/>
            <person name="Hunt M."/>
            <person name="Aslett M.A."/>
            <person name="De Silva N."/>
            <person name="Velarde G.S."/>
            <person name="Anderson T.J."/>
            <person name="Clark R.C."/>
            <person name="Davidson C."/>
            <person name="Dillon G.P."/>
            <person name="Holroyd N.E."/>
            <person name="LoVerde P.T."/>
            <person name="Lloyd C."/>
            <person name="McQuillan J."/>
            <person name="Oliveira G."/>
            <person name="Otto T.D."/>
            <person name="Parker-Manuel S.J."/>
            <person name="Quail M.A."/>
            <person name="Wilson R.A."/>
            <person name="Zerlotini A."/>
            <person name="Dunne D.W."/>
            <person name="Berriman M."/>
        </authorList>
    </citation>
    <scope>NUCLEOTIDE SEQUENCE [LARGE SCALE GENOMIC DNA]</scope>
    <source>
        <strain evidence="2">Puerto Rican</strain>
    </source>
</reference>
<dbReference type="WBParaSite" id="Smp_325540.1">
    <property type="protein sequence ID" value="Smp_325540.1"/>
    <property type="gene ID" value="Smp_325540"/>
</dbReference>
<evidence type="ECO:0000313" key="3">
    <source>
        <dbReference type="WBParaSite" id="Smp_325540.1"/>
    </source>
</evidence>
<dbReference type="InParanoid" id="A0A5K4FA26"/>
<dbReference type="Proteomes" id="UP000008854">
    <property type="component" value="Unassembled WGS sequence"/>
</dbReference>
<evidence type="ECO:0000256" key="1">
    <source>
        <dbReference type="SAM" id="MobiDB-lite"/>
    </source>
</evidence>
<feature type="region of interest" description="Disordered" evidence="1">
    <location>
        <begin position="38"/>
        <end position="68"/>
    </location>
</feature>
<keyword evidence="2" id="KW-1185">Reference proteome</keyword>
<feature type="compositionally biased region" description="Polar residues" evidence="1">
    <location>
        <begin position="38"/>
        <end position="64"/>
    </location>
</feature>
<sequence length="124" mass="14061">MPCFVIEYDQMHHLFGQENNPNINELNGSTIVEQATTTTPSISESDLRNDQQPVSHSNMTTELTGGNGLRESRRSLHLVISLFNHFFGSVHYLFHMAIIQITSVRFQSTHSNSSAHFIFLTQLL</sequence>
<evidence type="ECO:0000313" key="2">
    <source>
        <dbReference type="Proteomes" id="UP000008854"/>
    </source>
</evidence>
<organism evidence="2 3">
    <name type="scientific">Schistosoma mansoni</name>
    <name type="common">Blood fluke</name>
    <dbReference type="NCBI Taxonomy" id="6183"/>
    <lineage>
        <taxon>Eukaryota</taxon>
        <taxon>Metazoa</taxon>
        <taxon>Spiralia</taxon>
        <taxon>Lophotrochozoa</taxon>
        <taxon>Platyhelminthes</taxon>
        <taxon>Trematoda</taxon>
        <taxon>Digenea</taxon>
        <taxon>Strigeidida</taxon>
        <taxon>Schistosomatoidea</taxon>
        <taxon>Schistosomatidae</taxon>
        <taxon>Schistosoma</taxon>
    </lineage>
</organism>
<name>A0A5K4FA26_SCHMA</name>
<protein>
    <submittedName>
        <fullName evidence="3">Uncharacterized protein</fullName>
    </submittedName>
</protein>
<reference evidence="3" key="2">
    <citation type="submission" date="2019-11" db="UniProtKB">
        <authorList>
            <consortium name="WormBaseParasite"/>
        </authorList>
    </citation>
    <scope>IDENTIFICATION</scope>
    <source>
        <strain evidence="3">Puerto Rican</strain>
    </source>
</reference>